<evidence type="ECO:0000259" key="17">
    <source>
        <dbReference type="PROSITE" id="PS50105"/>
    </source>
</evidence>
<evidence type="ECO:0000256" key="11">
    <source>
        <dbReference type="ARBA" id="ARBA00023306"/>
    </source>
</evidence>
<dbReference type="SMART" id="SM00360">
    <property type="entry name" value="RRM"/>
    <property type="match status" value="1"/>
</dbReference>
<feature type="zinc finger region" description="C3H1-type" evidence="13">
    <location>
        <begin position="131"/>
        <end position="158"/>
    </location>
</feature>
<dbReference type="SUPFAM" id="SSF90229">
    <property type="entry name" value="CCCH zinc finger"/>
    <property type="match status" value="1"/>
</dbReference>
<evidence type="ECO:0000313" key="19">
    <source>
        <dbReference type="Proteomes" id="UP000241769"/>
    </source>
</evidence>
<dbReference type="InterPro" id="IPR035979">
    <property type="entry name" value="RBD_domain_sf"/>
</dbReference>
<dbReference type="EMBL" id="MDYQ01000240">
    <property type="protein sequence ID" value="PRP78101.1"/>
    <property type="molecule type" value="Genomic_DNA"/>
</dbReference>
<dbReference type="PROSITE" id="PS50103">
    <property type="entry name" value="ZF_C3H1"/>
    <property type="match status" value="1"/>
</dbReference>
<keyword evidence="5" id="KW-0747">Spliceosome</keyword>
<dbReference type="AlphaFoldDB" id="A0A2P6N2D6"/>
<dbReference type="PANTHER" id="PTHR14089:SF2">
    <property type="entry name" value="PRE-MRNA-SPLICING FACTOR CWC2"/>
    <property type="match status" value="1"/>
</dbReference>
<keyword evidence="9" id="KW-0508">mRNA splicing</keyword>
<dbReference type="OrthoDB" id="10251848at2759"/>
<evidence type="ECO:0000256" key="4">
    <source>
        <dbReference type="ARBA" id="ARBA00022723"/>
    </source>
</evidence>
<evidence type="ECO:0000256" key="1">
    <source>
        <dbReference type="ARBA" id="ARBA00004123"/>
    </source>
</evidence>
<dbReference type="Gene3D" id="1.10.150.50">
    <property type="entry name" value="Transcription Factor, Ets-1"/>
    <property type="match status" value="1"/>
</dbReference>
<feature type="domain" description="C3H1-type" evidence="16">
    <location>
        <begin position="131"/>
        <end position="158"/>
    </location>
</feature>
<dbReference type="InterPro" id="IPR032297">
    <property type="entry name" value="Torus"/>
</dbReference>
<keyword evidence="7 13" id="KW-0862">Zinc</keyword>
<dbReference type="SUPFAM" id="SSF54928">
    <property type="entry name" value="RNA-binding domain, RBD"/>
    <property type="match status" value="1"/>
</dbReference>
<keyword evidence="19" id="KW-1185">Reference proteome</keyword>
<organism evidence="18 19">
    <name type="scientific">Planoprotostelium fungivorum</name>
    <dbReference type="NCBI Taxonomy" id="1890364"/>
    <lineage>
        <taxon>Eukaryota</taxon>
        <taxon>Amoebozoa</taxon>
        <taxon>Evosea</taxon>
        <taxon>Variosea</taxon>
        <taxon>Cavosteliida</taxon>
        <taxon>Cavosteliaceae</taxon>
        <taxon>Planoprotostelium</taxon>
    </lineage>
</organism>
<dbReference type="InterPro" id="IPR001660">
    <property type="entry name" value="SAM"/>
</dbReference>
<proteinExistence type="inferred from homology"/>
<dbReference type="GO" id="GO:0000974">
    <property type="term" value="C:Prp19 complex"/>
    <property type="evidence" value="ECO:0007669"/>
    <property type="project" value="TreeGrafter"/>
</dbReference>
<dbReference type="PANTHER" id="PTHR14089">
    <property type="entry name" value="PRE-MRNA-SPLICING FACTOR RBM22"/>
    <property type="match status" value="1"/>
</dbReference>
<dbReference type="CDD" id="cd12360">
    <property type="entry name" value="RRM_cwf2"/>
    <property type="match status" value="1"/>
</dbReference>
<dbReference type="InParanoid" id="A0A2P6N2D6"/>
<keyword evidence="8 12" id="KW-0694">RNA-binding</keyword>
<dbReference type="Proteomes" id="UP000241769">
    <property type="component" value="Unassembled WGS sequence"/>
</dbReference>
<dbReference type="InterPro" id="IPR012677">
    <property type="entry name" value="Nucleotide-bd_a/b_plait_sf"/>
</dbReference>
<evidence type="ECO:0000313" key="18">
    <source>
        <dbReference type="EMBL" id="PRP78101.1"/>
    </source>
</evidence>
<evidence type="ECO:0000256" key="2">
    <source>
        <dbReference type="ARBA" id="ARBA00008024"/>
    </source>
</evidence>
<keyword evidence="10" id="KW-0539">Nucleus</keyword>
<dbReference type="GO" id="GO:0017070">
    <property type="term" value="F:U6 snRNA binding"/>
    <property type="evidence" value="ECO:0007669"/>
    <property type="project" value="TreeGrafter"/>
</dbReference>
<feature type="domain" description="SAM" evidence="17">
    <location>
        <begin position="359"/>
        <end position="429"/>
    </location>
</feature>
<keyword evidence="3" id="KW-0507">mRNA processing</keyword>
<dbReference type="SUPFAM" id="SSF47769">
    <property type="entry name" value="SAM/Pointed domain"/>
    <property type="match status" value="1"/>
</dbReference>
<evidence type="ECO:0000256" key="5">
    <source>
        <dbReference type="ARBA" id="ARBA00022728"/>
    </source>
</evidence>
<dbReference type="Pfam" id="PF00076">
    <property type="entry name" value="RRM_1"/>
    <property type="match status" value="1"/>
</dbReference>
<dbReference type="InterPro" id="IPR000504">
    <property type="entry name" value="RRM_dom"/>
</dbReference>
<dbReference type="FunFam" id="3.30.70.330:FF:000502">
    <property type="entry name" value="Pre-mRNA-splicing factor cwc2, putative"/>
    <property type="match status" value="1"/>
</dbReference>
<comment type="similarity">
    <text evidence="2">Belongs to the RRM CWC2 family.</text>
</comment>
<evidence type="ECO:0000256" key="13">
    <source>
        <dbReference type="PROSITE-ProRule" id="PRU00723"/>
    </source>
</evidence>
<name>A0A2P6N2D6_9EUKA</name>
<dbReference type="GO" id="GO:0006397">
    <property type="term" value="P:mRNA processing"/>
    <property type="evidence" value="ECO:0007669"/>
    <property type="project" value="UniProtKB-KW"/>
</dbReference>
<dbReference type="InterPro" id="IPR034181">
    <property type="entry name" value="Cwc2_RRM"/>
</dbReference>
<sequence length="502" mass="57705">MSGRRGGRQQDVQPMVRPEVPFDSKQNYRASLAGPMHMDILPSAVPLAPVDARFTLTRTGQRVPNPYAARPARRQVKKGAGPMREFTQHGSEYNIWYHKKLGDKYDVVRMKAQTRVCIASDAGYTKADKMNKDTYLCIYFARGHCTEGPECQYYHRIPLEEDEIRLDMLHDVFGRDRHRSYRDDMGGVGSFNKNNTTLYISGLKREGTTEELVMKHFSEFGKVEYVRVIWSKCIAFVRYSMRSSAEFAKEAMIDQSLVDDEVLILKWANEDPNPSAGNREEMRNLVQVAEIVQQQQTSEDTMYQYAQTALAEGAPREYPQTDGQYYGYYDPNAYYQQGQTSYANYNEETQEPAESNYATSSRIISGWFRNVSEDSGRQLERYTDTFISGGFGDLSTLSQIDDIGMDALGVEDKEDRRAIMEALPKLKEQVKQAAQAAEEEAALEEIKRQKRETEEMKKYQEYQEQQYTNEQYAYYQGNDQYAVTEQQQPKATGLVDYGSDDE</sequence>
<dbReference type="PROSITE" id="PS50102">
    <property type="entry name" value="RRM"/>
    <property type="match status" value="1"/>
</dbReference>
<evidence type="ECO:0000256" key="7">
    <source>
        <dbReference type="ARBA" id="ARBA00022833"/>
    </source>
</evidence>
<evidence type="ECO:0000256" key="9">
    <source>
        <dbReference type="ARBA" id="ARBA00023187"/>
    </source>
</evidence>
<dbReference type="GO" id="GO:0008380">
    <property type="term" value="P:RNA splicing"/>
    <property type="evidence" value="ECO:0007669"/>
    <property type="project" value="UniProtKB-KW"/>
</dbReference>
<dbReference type="GO" id="GO:0071006">
    <property type="term" value="C:U2-type catalytic step 1 spliceosome"/>
    <property type="evidence" value="ECO:0007669"/>
    <property type="project" value="TreeGrafter"/>
</dbReference>
<evidence type="ECO:0000256" key="8">
    <source>
        <dbReference type="ARBA" id="ARBA00022884"/>
    </source>
</evidence>
<evidence type="ECO:0000256" key="10">
    <source>
        <dbReference type="ARBA" id="ARBA00023242"/>
    </source>
</evidence>
<feature type="coiled-coil region" evidence="14">
    <location>
        <begin position="420"/>
        <end position="456"/>
    </location>
</feature>
<dbReference type="GO" id="GO:0008270">
    <property type="term" value="F:zinc ion binding"/>
    <property type="evidence" value="ECO:0007669"/>
    <property type="project" value="UniProtKB-KW"/>
</dbReference>
<comment type="caution">
    <text evidence="18">The sequence shown here is derived from an EMBL/GenBank/DDBJ whole genome shotgun (WGS) entry which is preliminary data.</text>
</comment>
<dbReference type="Pfam" id="PF16131">
    <property type="entry name" value="Torus"/>
    <property type="match status" value="1"/>
</dbReference>
<protein>
    <submittedName>
        <fullName evidence="18">Pre-mRNA-splicing factor cwc2</fullName>
    </submittedName>
</protein>
<evidence type="ECO:0000259" key="16">
    <source>
        <dbReference type="PROSITE" id="PS50103"/>
    </source>
</evidence>
<evidence type="ECO:0000256" key="6">
    <source>
        <dbReference type="ARBA" id="ARBA00022771"/>
    </source>
</evidence>
<dbReference type="InterPro" id="IPR013761">
    <property type="entry name" value="SAM/pointed_sf"/>
</dbReference>
<reference evidence="18 19" key="1">
    <citation type="journal article" date="2018" name="Genome Biol. Evol.">
        <title>Multiple Roots of Fruiting Body Formation in Amoebozoa.</title>
        <authorList>
            <person name="Hillmann F."/>
            <person name="Forbes G."/>
            <person name="Novohradska S."/>
            <person name="Ferling I."/>
            <person name="Riege K."/>
            <person name="Groth M."/>
            <person name="Westermann M."/>
            <person name="Marz M."/>
            <person name="Spaller T."/>
            <person name="Winckler T."/>
            <person name="Schaap P."/>
            <person name="Glockner G."/>
        </authorList>
    </citation>
    <scope>NUCLEOTIDE SEQUENCE [LARGE SCALE GENOMIC DNA]</scope>
    <source>
        <strain evidence="18 19">Jena</strain>
    </source>
</reference>
<dbReference type="Gene3D" id="3.30.70.330">
    <property type="match status" value="1"/>
</dbReference>
<comment type="subcellular location">
    <subcellularLocation>
        <location evidence="1">Nucleus</location>
    </subcellularLocation>
</comment>
<dbReference type="InterPro" id="IPR036855">
    <property type="entry name" value="Znf_CCCH_sf"/>
</dbReference>
<evidence type="ECO:0000256" key="3">
    <source>
        <dbReference type="ARBA" id="ARBA00022664"/>
    </source>
</evidence>
<dbReference type="GO" id="GO:0036002">
    <property type="term" value="F:pre-mRNA binding"/>
    <property type="evidence" value="ECO:0007669"/>
    <property type="project" value="TreeGrafter"/>
</dbReference>
<keyword evidence="14" id="KW-0175">Coiled coil</keyword>
<keyword evidence="4 13" id="KW-0479">Metal-binding</keyword>
<evidence type="ECO:0000256" key="12">
    <source>
        <dbReference type="PROSITE-ProRule" id="PRU00176"/>
    </source>
</evidence>
<evidence type="ECO:0000256" key="14">
    <source>
        <dbReference type="SAM" id="Coils"/>
    </source>
</evidence>
<dbReference type="STRING" id="1890364.A0A2P6N2D6"/>
<dbReference type="InterPro" id="IPR039171">
    <property type="entry name" value="Cwc2/Slt11"/>
</dbReference>
<keyword evidence="11" id="KW-0131">Cell cycle</keyword>
<dbReference type="GO" id="GO:0071007">
    <property type="term" value="C:U2-type catalytic step 2 spliceosome"/>
    <property type="evidence" value="ECO:0007669"/>
    <property type="project" value="TreeGrafter"/>
</dbReference>
<evidence type="ECO:0000259" key="15">
    <source>
        <dbReference type="PROSITE" id="PS50102"/>
    </source>
</evidence>
<feature type="domain" description="RRM" evidence="15">
    <location>
        <begin position="196"/>
        <end position="270"/>
    </location>
</feature>
<gene>
    <name evidence="18" type="ORF">PROFUN_11613</name>
</gene>
<dbReference type="PROSITE" id="PS50105">
    <property type="entry name" value="SAM_DOMAIN"/>
    <property type="match status" value="1"/>
</dbReference>
<dbReference type="InterPro" id="IPR000571">
    <property type="entry name" value="Znf_CCCH"/>
</dbReference>
<keyword evidence="6 13" id="KW-0863">Zinc-finger</keyword>
<accession>A0A2P6N2D6</accession>